<gene>
    <name evidence="3" type="ORF">MICPUN_52244</name>
</gene>
<keyword evidence="2" id="KW-0812">Transmembrane</keyword>
<feature type="transmembrane region" description="Helical" evidence="2">
    <location>
        <begin position="206"/>
        <end position="223"/>
    </location>
</feature>
<keyword evidence="2" id="KW-0472">Membrane</keyword>
<keyword evidence="4" id="KW-1185">Reference proteome</keyword>
<feature type="region of interest" description="Disordered" evidence="1">
    <location>
        <begin position="175"/>
        <end position="195"/>
    </location>
</feature>
<dbReference type="Proteomes" id="UP000002009">
    <property type="component" value="Chromosome 3"/>
</dbReference>
<evidence type="ECO:0000313" key="3">
    <source>
        <dbReference type="EMBL" id="ACO62231.1"/>
    </source>
</evidence>
<dbReference type="EMBL" id="CP001324">
    <property type="protein sequence ID" value="ACO62231.1"/>
    <property type="molecule type" value="Genomic_DNA"/>
</dbReference>
<name>C1E1U9_MICCC</name>
<accession>C1E1U9</accession>
<proteinExistence type="predicted"/>
<dbReference type="InParanoid" id="C1E1U9"/>
<organism evidence="3 4">
    <name type="scientific">Micromonas commoda (strain RCC299 / NOUM17 / CCMP2709)</name>
    <name type="common">Picoplanktonic green alga</name>
    <dbReference type="NCBI Taxonomy" id="296587"/>
    <lineage>
        <taxon>Eukaryota</taxon>
        <taxon>Viridiplantae</taxon>
        <taxon>Chlorophyta</taxon>
        <taxon>Mamiellophyceae</taxon>
        <taxon>Mamiellales</taxon>
        <taxon>Mamiellaceae</taxon>
        <taxon>Micromonas</taxon>
    </lineage>
</organism>
<dbReference type="GeneID" id="8241737"/>
<evidence type="ECO:0000313" key="4">
    <source>
        <dbReference type="Proteomes" id="UP000002009"/>
    </source>
</evidence>
<reference evidence="3 4" key="1">
    <citation type="journal article" date="2009" name="Science">
        <title>Green evolution and dynamic adaptations revealed by genomes of the marine picoeukaryotes Micromonas.</title>
        <authorList>
            <person name="Worden A.Z."/>
            <person name="Lee J.H."/>
            <person name="Mock T."/>
            <person name="Rouze P."/>
            <person name="Simmons M.P."/>
            <person name="Aerts A.L."/>
            <person name="Allen A.E."/>
            <person name="Cuvelier M.L."/>
            <person name="Derelle E."/>
            <person name="Everett M.V."/>
            <person name="Foulon E."/>
            <person name="Grimwood J."/>
            <person name="Gundlach H."/>
            <person name="Henrissat B."/>
            <person name="Napoli C."/>
            <person name="McDonald S.M."/>
            <person name="Parker M.S."/>
            <person name="Rombauts S."/>
            <person name="Salamov A."/>
            <person name="Von Dassow P."/>
            <person name="Badger J.H."/>
            <person name="Coutinho P.M."/>
            <person name="Demir E."/>
            <person name="Dubchak I."/>
            <person name="Gentemann C."/>
            <person name="Eikrem W."/>
            <person name="Gready J.E."/>
            <person name="John U."/>
            <person name="Lanier W."/>
            <person name="Lindquist E.A."/>
            <person name="Lucas S."/>
            <person name="Mayer K.F."/>
            <person name="Moreau H."/>
            <person name="Not F."/>
            <person name="Otillar R."/>
            <person name="Panaud O."/>
            <person name="Pangilinan J."/>
            <person name="Paulsen I."/>
            <person name="Piegu B."/>
            <person name="Poliakov A."/>
            <person name="Robbens S."/>
            <person name="Schmutz J."/>
            <person name="Toulza E."/>
            <person name="Wyss T."/>
            <person name="Zelensky A."/>
            <person name="Zhou K."/>
            <person name="Armbrust E.V."/>
            <person name="Bhattacharya D."/>
            <person name="Goodenough U.W."/>
            <person name="Van de Peer Y."/>
            <person name="Grigoriev I.V."/>
        </authorList>
    </citation>
    <scope>NUCLEOTIDE SEQUENCE [LARGE SCALE GENOMIC DNA]</scope>
    <source>
        <strain evidence="4">RCC299 / NOUM17</strain>
    </source>
</reference>
<sequence length="224" mass="24032">MGGGDFVGDYGSVQDRNAERSRFHADLAESQWHTLGDLLERKRSSNPRSMLVAVKKFVTGHGKGLGSAPFLLGLRAFLEAQRGGTECVAWVLSPAVFTQSGGEIWMRDAVDAIASGADRRVDLEGDDGNDIPLSDADKRLAWSLPLQFRDGDIDEVLSQIPSKARLEDAGCGPTGEIVRHGAHPPGAPARTAGTGKRRGCRARCCFLPFLFVAATVCCVVVLVR</sequence>
<protein>
    <submittedName>
        <fullName evidence="3">Uncharacterized protein</fullName>
    </submittedName>
</protein>
<evidence type="ECO:0000256" key="2">
    <source>
        <dbReference type="SAM" id="Phobius"/>
    </source>
</evidence>
<keyword evidence="2" id="KW-1133">Transmembrane helix</keyword>
<dbReference type="KEGG" id="mis:MICPUN_52244"/>
<dbReference type="RefSeq" id="XP_002500973.1">
    <property type="nucleotide sequence ID" value="XM_002500927.1"/>
</dbReference>
<dbReference type="AlphaFoldDB" id="C1E1U9"/>
<evidence type="ECO:0000256" key="1">
    <source>
        <dbReference type="SAM" id="MobiDB-lite"/>
    </source>
</evidence>